<dbReference type="InterPro" id="IPR000825">
    <property type="entry name" value="SUF_FeS_clus_asmbl_SufBD_core"/>
</dbReference>
<dbReference type="Pfam" id="PF01458">
    <property type="entry name" value="SUFBD_core"/>
    <property type="match status" value="1"/>
</dbReference>
<sequence>MDAQTKHYLDLYAAHADELRQRVPLLQHYREEAFDAFARLGLPAFKSEDYQRTDLPKLFEHDWQLLTQEGSPYWASQVVPEGVFIGSISDFVRLYPEVAQEHYARIAPVSKDGLVALSTLLTNEVFVVYVPRGLKVPGHIELRYILPRTEGHLAIERALFIVEDAAELAVYYKDCLEEDVRAMTLRTLEVYVGRGARFSLIDREESGSGNIRLTSTYVRQMGGSHANLSTLTLRNGTTRNNYFITLAEEEADLRVSGFSLTSERMHTDNFSFIEHAVPHCTSDELFKYILLDESRGVFTGRILVAQDAQKTQAYQNNRNLLLSPSARMQSKPQLEIYADDVKCSHGMTTGQLSEDALFYMRQRGIALQEAKLMLSNAFVADVLQRIPEEELSEHLRTKTEERLRTLAGK</sequence>
<dbReference type="InterPro" id="IPR011542">
    <property type="entry name" value="SUF_FeS_clus_asmbl_SufD"/>
</dbReference>
<dbReference type="SUPFAM" id="SSF101960">
    <property type="entry name" value="Stabilizer of iron transporter SufD"/>
    <property type="match status" value="1"/>
</dbReference>
<feature type="domain" description="SUF system FeS cluster assembly SufBD N-terminal" evidence="3">
    <location>
        <begin position="77"/>
        <end position="140"/>
    </location>
</feature>
<feature type="domain" description="SUF system FeS cluster assembly SufBD core" evidence="2">
    <location>
        <begin position="150"/>
        <end position="378"/>
    </location>
</feature>
<comment type="similarity">
    <text evidence="1">Belongs to the iron-sulfur cluster assembly SufBD family.</text>
</comment>
<dbReference type="STRING" id="1127696.HMPREF9134_00086"/>
<accession>L1NJ18</accession>
<dbReference type="PANTHER" id="PTHR43575:SF1">
    <property type="entry name" value="PROTEIN ABCI7, CHLOROPLASTIC"/>
    <property type="match status" value="1"/>
</dbReference>
<dbReference type="Proteomes" id="UP000010408">
    <property type="component" value="Unassembled WGS sequence"/>
</dbReference>
<proteinExistence type="inferred from homology"/>
<organism evidence="4 5">
    <name type="scientific">Porphyromonas catoniae F0037</name>
    <dbReference type="NCBI Taxonomy" id="1127696"/>
    <lineage>
        <taxon>Bacteria</taxon>
        <taxon>Pseudomonadati</taxon>
        <taxon>Bacteroidota</taxon>
        <taxon>Bacteroidia</taxon>
        <taxon>Bacteroidales</taxon>
        <taxon>Porphyromonadaceae</taxon>
        <taxon>Porphyromonas</taxon>
    </lineage>
</organism>
<dbReference type="PANTHER" id="PTHR43575">
    <property type="entry name" value="PROTEIN ABCI7, CHLOROPLASTIC"/>
    <property type="match status" value="1"/>
</dbReference>
<evidence type="ECO:0000313" key="5">
    <source>
        <dbReference type="Proteomes" id="UP000010408"/>
    </source>
</evidence>
<dbReference type="InterPro" id="IPR055346">
    <property type="entry name" value="Fe-S_cluster_assembly_SufBD"/>
</dbReference>
<comment type="caution">
    <text evidence="4">The sequence shown here is derived from an EMBL/GenBank/DDBJ whole genome shotgun (WGS) entry which is preliminary data.</text>
</comment>
<dbReference type="InterPro" id="IPR037284">
    <property type="entry name" value="SUF_FeS_clus_asmbl_SufBD_sf"/>
</dbReference>
<name>L1NJ18_9PORP</name>
<evidence type="ECO:0000313" key="4">
    <source>
        <dbReference type="EMBL" id="EKY03197.1"/>
    </source>
</evidence>
<gene>
    <name evidence="4" type="ORF">HMPREF9134_00086</name>
</gene>
<protein>
    <submittedName>
        <fullName evidence="4">FeS assembly protein SufD</fullName>
    </submittedName>
</protein>
<reference evidence="4 5" key="1">
    <citation type="submission" date="2012-05" db="EMBL/GenBank/DDBJ databases">
        <authorList>
            <person name="Weinstock G."/>
            <person name="Sodergren E."/>
            <person name="Lobos E.A."/>
            <person name="Fulton L."/>
            <person name="Fulton R."/>
            <person name="Courtney L."/>
            <person name="Fronick C."/>
            <person name="O'Laughlin M."/>
            <person name="Godfrey J."/>
            <person name="Wilson R.M."/>
            <person name="Miner T."/>
            <person name="Farmer C."/>
            <person name="Delehaunty K."/>
            <person name="Cordes M."/>
            <person name="Minx P."/>
            <person name="Tomlinson C."/>
            <person name="Chen J."/>
            <person name="Wollam A."/>
            <person name="Pepin K.H."/>
            <person name="Bhonagiri V."/>
            <person name="Zhang X."/>
            <person name="Suruliraj S."/>
            <person name="Warren W."/>
            <person name="Mitreva M."/>
            <person name="Mardis E.R."/>
            <person name="Wilson R.K."/>
        </authorList>
    </citation>
    <scope>NUCLEOTIDE SEQUENCE [LARGE SCALE GENOMIC DNA]</scope>
    <source>
        <strain evidence="4 5">F0037</strain>
    </source>
</reference>
<feature type="domain" description="SUF system FeS cluster assembly SufBD N-terminal" evidence="3">
    <location>
        <begin position="4"/>
        <end position="68"/>
    </location>
</feature>
<dbReference type="PATRIC" id="fig|1127696.3.peg.73"/>
<dbReference type="GO" id="GO:0016226">
    <property type="term" value="P:iron-sulfur cluster assembly"/>
    <property type="evidence" value="ECO:0007669"/>
    <property type="project" value="InterPro"/>
</dbReference>
<dbReference type="Pfam" id="PF19295">
    <property type="entry name" value="SufBD_N"/>
    <property type="match status" value="2"/>
</dbReference>
<dbReference type="InterPro" id="IPR045595">
    <property type="entry name" value="SufBD_N"/>
</dbReference>
<dbReference type="RefSeq" id="WP_005468044.1">
    <property type="nucleotide sequence ID" value="NZ_KB291034.1"/>
</dbReference>
<dbReference type="NCBIfam" id="TIGR01981">
    <property type="entry name" value="sufD"/>
    <property type="match status" value="1"/>
</dbReference>
<dbReference type="HOGENOM" id="CLU_026231_5_2_10"/>
<dbReference type="AlphaFoldDB" id="L1NJ18"/>
<dbReference type="EMBL" id="AMEQ01000003">
    <property type="protein sequence ID" value="EKY03197.1"/>
    <property type="molecule type" value="Genomic_DNA"/>
</dbReference>
<evidence type="ECO:0000259" key="2">
    <source>
        <dbReference type="Pfam" id="PF01458"/>
    </source>
</evidence>
<dbReference type="eggNOG" id="COG0719">
    <property type="taxonomic scope" value="Bacteria"/>
</dbReference>
<evidence type="ECO:0000259" key="3">
    <source>
        <dbReference type="Pfam" id="PF19295"/>
    </source>
</evidence>
<evidence type="ECO:0000256" key="1">
    <source>
        <dbReference type="ARBA" id="ARBA00043967"/>
    </source>
</evidence>